<evidence type="ECO:0000313" key="4">
    <source>
        <dbReference type="Proteomes" id="UP001597068"/>
    </source>
</evidence>
<organism evidence="3 4">
    <name type="scientific">Williamsia deligens</name>
    <dbReference type="NCBI Taxonomy" id="321325"/>
    <lineage>
        <taxon>Bacteria</taxon>
        <taxon>Bacillati</taxon>
        <taxon>Actinomycetota</taxon>
        <taxon>Actinomycetes</taxon>
        <taxon>Mycobacteriales</taxon>
        <taxon>Nocardiaceae</taxon>
        <taxon>Williamsia</taxon>
    </lineage>
</organism>
<accession>A0ABW3GAA7</accession>
<evidence type="ECO:0000256" key="1">
    <source>
        <dbReference type="SAM" id="MobiDB-lite"/>
    </source>
</evidence>
<feature type="region of interest" description="Disordered" evidence="1">
    <location>
        <begin position="217"/>
        <end position="239"/>
    </location>
</feature>
<dbReference type="PANTHER" id="PTHR43252:SF7">
    <property type="entry name" value="TRANSCRIPTIONAL REGULATOR YQJI"/>
    <property type="match status" value="1"/>
</dbReference>
<dbReference type="Gene3D" id="1.10.10.10">
    <property type="entry name" value="Winged helix-like DNA-binding domain superfamily/Winged helix DNA-binding domain"/>
    <property type="match status" value="1"/>
</dbReference>
<dbReference type="Proteomes" id="UP001597068">
    <property type="component" value="Unassembled WGS sequence"/>
</dbReference>
<reference evidence="4" key="1">
    <citation type="journal article" date="2019" name="Int. J. Syst. Evol. Microbiol.">
        <title>The Global Catalogue of Microorganisms (GCM) 10K type strain sequencing project: providing services to taxonomists for standard genome sequencing and annotation.</title>
        <authorList>
            <consortium name="The Broad Institute Genomics Platform"/>
            <consortium name="The Broad Institute Genome Sequencing Center for Infectious Disease"/>
            <person name="Wu L."/>
            <person name="Ma J."/>
        </authorList>
    </citation>
    <scope>NUCLEOTIDE SEQUENCE [LARGE SCALE GENOMIC DNA]</scope>
    <source>
        <strain evidence="4">CCUG 50873</strain>
    </source>
</reference>
<proteinExistence type="predicted"/>
<sequence>MAARRCDGTGLTPLSVLVLCALDERAMHPYELLQVLVSRKEDRFANIRPGTLYHAVSRLEERGLVRVDDVERAGNRPERTVYAVTPEGSTAVREHLAGLLATPSVEFSDIYLALAQAHELPREQVVDLIDTRLEHMAADRERWSVAHTQALARGVPEMFLLDLGCRSATLRAQIDHLRALRDRLADGSLEWKRPRVPVGPQPDIGPLTDDDFACIDPATAAAGSTPPAFADHSTQEFSR</sequence>
<name>A0ABW3GAA7_9NOCA</name>
<dbReference type="Pfam" id="PF03551">
    <property type="entry name" value="PadR"/>
    <property type="match status" value="1"/>
</dbReference>
<evidence type="ECO:0000313" key="3">
    <source>
        <dbReference type="EMBL" id="MFD0927347.1"/>
    </source>
</evidence>
<dbReference type="EMBL" id="JBHTIL010000004">
    <property type="protein sequence ID" value="MFD0927347.1"/>
    <property type="molecule type" value="Genomic_DNA"/>
</dbReference>
<feature type="compositionally biased region" description="Low complexity" evidence="1">
    <location>
        <begin position="217"/>
        <end position="230"/>
    </location>
</feature>
<feature type="domain" description="Transcription regulator PadR N-terminal" evidence="2">
    <location>
        <begin position="18"/>
        <end position="93"/>
    </location>
</feature>
<gene>
    <name evidence="3" type="ORF">ACFQ04_16525</name>
</gene>
<dbReference type="RefSeq" id="WP_253649155.1">
    <property type="nucleotide sequence ID" value="NZ_BAAAMO010000005.1"/>
</dbReference>
<dbReference type="PANTHER" id="PTHR43252">
    <property type="entry name" value="TRANSCRIPTIONAL REGULATOR YQJI"/>
    <property type="match status" value="1"/>
</dbReference>
<keyword evidence="4" id="KW-1185">Reference proteome</keyword>
<dbReference type="InterPro" id="IPR005149">
    <property type="entry name" value="Tscrpt_reg_PadR_N"/>
</dbReference>
<evidence type="ECO:0000259" key="2">
    <source>
        <dbReference type="Pfam" id="PF03551"/>
    </source>
</evidence>
<dbReference type="InterPro" id="IPR036388">
    <property type="entry name" value="WH-like_DNA-bd_sf"/>
</dbReference>
<comment type="caution">
    <text evidence="3">The sequence shown here is derived from an EMBL/GenBank/DDBJ whole genome shotgun (WGS) entry which is preliminary data.</text>
</comment>
<dbReference type="SUPFAM" id="SSF46785">
    <property type="entry name" value="Winged helix' DNA-binding domain"/>
    <property type="match status" value="1"/>
</dbReference>
<dbReference type="InterPro" id="IPR036390">
    <property type="entry name" value="WH_DNA-bd_sf"/>
</dbReference>
<protein>
    <submittedName>
        <fullName evidence="3">PadR family transcriptional regulator</fullName>
    </submittedName>
</protein>